<dbReference type="SUPFAM" id="SSF46689">
    <property type="entry name" value="Homeodomain-like"/>
    <property type="match status" value="1"/>
</dbReference>
<feature type="domain" description="HTH myb-type" evidence="9">
    <location>
        <begin position="85"/>
        <end position="112"/>
    </location>
</feature>
<dbReference type="PROSITE" id="PS51294">
    <property type="entry name" value="HTH_MYB"/>
    <property type="match status" value="1"/>
</dbReference>
<keyword evidence="2" id="KW-0677">Repeat</keyword>
<evidence type="ECO:0000256" key="2">
    <source>
        <dbReference type="ARBA" id="ARBA00022737"/>
    </source>
</evidence>
<dbReference type="Proteomes" id="UP000008311">
    <property type="component" value="Unassembled WGS sequence"/>
</dbReference>
<dbReference type="PANTHER" id="PTHR48000:SF74">
    <property type="entry name" value="TRANSCRIPTION FACTOR RAX2-LIKE"/>
    <property type="match status" value="1"/>
</dbReference>
<keyword evidence="3" id="KW-0805">Transcription regulation</keyword>
<proteinExistence type="predicted"/>
<feature type="compositionally biased region" description="Polar residues" evidence="7">
    <location>
        <begin position="120"/>
        <end position="139"/>
    </location>
</feature>
<organism evidence="10 11">
    <name type="scientific">Ricinus communis</name>
    <name type="common">Castor bean</name>
    <dbReference type="NCBI Taxonomy" id="3988"/>
    <lineage>
        <taxon>Eukaryota</taxon>
        <taxon>Viridiplantae</taxon>
        <taxon>Streptophyta</taxon>
        <taxon>Embryophyta</taxon>
        <taxon>Tracheophyta</taxon>
        <taxon>Spermatophyta</taxon>
        <taxon>Magnoliopsida</taxon>
        <taxon>eudicotyledons</taxon>
        <taxon>Gunneridae</taxon>
        <taxon>Pentapetalae</taxon>
        <taxon>rosids</taxon>
        <taxon>fabids</taxon>
        <taxon>Malpighiales</taxon>
        <taxon>Euphorbiaceae</taxon>
        <taxon>Acalyphoideae</taxon>
        <taxon>Acalypheae</taxon>
        <taxon>Ricinus</taxon>
    </lineage>
</organism>
<evidence type="ECO:0000259" key="8">
    <source>
        <dbReference type="PROSITE" id="PS50090"/>
    </source>
</evidence>
<dbReference type="GO" id="GO:0005634">
    <property type="term" value="C:nucleus"/>
    <property type="evidence" value="ECO:0000318"/>
    <property type="project" value="GO_Central"/>
</dbReference>
<name>B9RRW8_RICCO</name>
<keyword evidence="5" id="KW-0804">Transcription</keyword>
<feature type="compositionally biased region" description="Polar residues" evidence="7">
    <location>
        <begin position="305"/>
        <end position="314"/>
    </location>
</feature>
<evidence type="ECO:0000313" key="11">
    <source>
        <dbReference type="Proteomes" id="UP000008311"/>
    </source>
</evidence>
<dbReference type="GO" id="GO:0006355">
    <property type="term" value="P:regulation of DNA-templated transcription"/>
    <property type="evidence" value="ECO:0000318"/>
    <property type="project" value="GO_Central"/>
</dbReference>
<evidence type="ECO:0000313" key="10">
    <source>
        <dbReference type="EMBL" id="EEF45828.1"/>
    </source>
</evidence>
<dbReference type="PANTHER" id="PTHR48000">
    <property type="entry name" value="OS09G0431300 PROTEIN"/>
    <property type="match status" value="1"/>
</dbReference>
<keyword evidence="6" id="KW-0539">Nucleus</keyword>
<dbReference type="InterPro" id="IPR017930">
    <property type="entry name" value="Myb_dom"/>
</dbReference>
<dbReference type="GO" id="GO:0003677">
    <property type="term" value="F:DNA binding"/>
    <property type="evidence" value="ECO:0007669"/>
    <property type="project" value="UniProtKB-KW"/>
</dbReference>
<dbReference type="GO" id="GO:0003700">
    <property type="term" value="F:DNA-binding transcription factor activity"/>
    <property type="evidence" value="ECO:0000318"/>
    <property type="project" value="GO_Central"/>
</dbReference>
<evidence type="ECO:0000256" key="4">
    <source>
        <dbReference type="ARBA" id="ARBA00023125"/>
    </source>
</evidence>
<dbReference type="Gene3D" id="1.10.10.60">
    <property type="entry name" value="Homeodomain-like"/>
    <property type="match status" value="1"/>
</dbReference>
<accession>B9RRW8</accession>
<dbReference type="InterPro" id="IPR001005">
    <property type="entry name" value="SANT/Myb"/>
</dbReference>
<feature type="domain" description="Myb-like" evidence="8">
    <location>
        <begin position="9"/>
        <end position="108"/>
    </location>
</feature>
<keyword evidence="11" id="KW-1185">Reference proteome</keyword>
<dbReference type="PROSITE" id="PS50090">
    <property type="entry name" value="MYB_LIKE"/>
    <property type="match status" value="1"/>
</dbReference>
<feature type="region of interest" description="Disordered" evidence="7">
    <location>
        <begin position="301"/>
        <end position="321"/>
    </location>
</feature>
<comment type="subcellular location">
    <subcellularLocation>
        <location evidence="1">Nucleus</location>
    </subcellularLocation>
</comment>
<dbReference type="InParanoid" id="B9RRW8"/>
<dbReference type="SMART" id="SM00717">
    <property type="entry name" value="SANT"/>
    <property type="match status" value="1"/>
</dbReference>
<evidence type="ECO:0000256" key="3">
    <source>
        <dbReference type="ARBA" id="ARBA00023015"/>
    </source>
</evidence>
<reference evidence="11" key="1">
    <citation type="journal article" date="2010" name="Nat. Biotechnol.">
        <title>Draft genome sequence of the oilseed species Ricinus communis.</title>
        <authorList>
            <person name="Chan A.P."/>
            <person name="Crabtree J."/>
            <person name="Zhao Q."/>
            <person name="Lorenzi H."/>
            <person name="Orvis J."/>
            <person name="Puiu D."/>
            <person name="Melake-Berhan A."/>
            <person name="Jones K.M."/>
            <person name="Redman J."/>
            <person name="Chen G."/>
            <person name="Cahoon E.B."/>
            <person name="Gedil M."/>
            <person name="Stanke M."/>
            <person name="Haas B.J."/>
            <person name="Wortman J.R."/>
            <person name="Fraser-Liggett C.M."/>
            <person name="Ravel J."/>
            <person name="Rabinowicz P.D."/>
        </authorList>
    </citation>
    <scope>NUCLEOTIDE SEQUENCE [LARGE SCALE GENOMIC DNA]</scope>
    <source>
        <strain evidence="11">cv. Hale</strain>
    </source>
</reference>
<keyword evidence="4" id="KW-0238">DNA-binding</keyword>
<dbReference type="CDD" id="cd00167">
    <property type="entry name" value="SANT"/>
    <property type="match status" value="1"/>
</dbReference>
<evidence type="ECO:0000259" key="9">
    <source>
        <dbReference type="PROSITE" id="PS51294"/>
    </source>
</evidence>
<evidence type="ECO:0000256" key="5">
    <source>
        <dbReference type="ARBA" id="ARBA00023163"/>
    </source>
</evidence>
<dbReference type="Pfam" id="PF00249">
    <property type="entry name" value="Myb_DNA-binding"/>
    <property type="match status" value="2"/>
</dbReference>
<dbReference type="InterPro" id="IPR009057">
    <property type="entry name" value="Homeodomain-like_sf"/>
</dbReference>
<protein>
    <submittedName>
        <fullName evidence="10">R2r3-myb transcription factor, putative</fullName>
    </submittedName>
</protein>
<gene>
    <name evidence="10" type="ORF">RCOM_0798670</name>
</gene>
<evidence type="ECO:0000256" key="7">
    <source>
        <dbReference type="SAM" id="MobiDB-lite"/>
    </source>
</evidence>
<dbReference type="AlphaFoldDB" id="B9RRW8"/>
<sequence>MGRAPCCDKANVKRGPWSPEEDATLTRYLEAHGTGGNWIALPHKAGKKEEAENAPIVQMRVRNKLKWPQNLVAKLPPFLGINELWSLIASHLPGRTDNDVKNYWNTKLKKKLFGGKTGLENQKNSSNITASANYSHNPNPITTDPNCLTSSSLPSVQKTETNFSLTFWDSLTQSYESIVSSTNTQSLDLDNPVHFSLPGILDMSELGGNFINSHIVSPSQEGSSISDSSSIAMDNKCTANISLPSNNAGFEDAAAAGVLMDSGFSFPIDPVNFNGLLFQDKGSHQVASSTYYPDLDDYGYAAAETKQQGQNQSQADRKEHP</sequence>
<evidence type="ECO:0000256" key="6">
    <source>
        <dbReference type="ARBA" id="ARBA00023242"/>
    </source>
</evidence>
<dbReference type="eggNOG" id="KOG0048">
    <property type="taxonomic scope" value="Eukaryota"/>
</dbReference>
<feature type="region of interest" description="Disordered" evidence="7">
    <location>
        <begin position="119"/>
        <end position="139"/>
    </location>
</feature>
<dbReference type="EMBL" id="EQ973807">
    <property type="protein sequence ID" value="EEF45828.1"/>
    <property type="molecule type" value="Genomic_DNA"/>
</dbReference>
<evidence type="ECO:0000256" key="1">
    <source>
        <dbReference type="ARBA" id="ARBA00004123"/>
    </source>
</evidence>